<comment type="caution">
    <text evidence="2">The sequence shown here is derived from an EMBL/GenBank/DDBJ whole genome shotgun (WGS) entry which is preliminary data.</text>
</comment>
<sequence>KYFVQAKERFVKAIISQILVIVQQLDGYDREIKEHYDLHPDKDIFNTLPGVGMDIGPRLLSCFGDRRDRFTHFNNIQCLAGTAPVTRESGRSRHVFFRFACNKTFRNVVDQMAFTSLQRSLWAKNYYDQSRKKEIPIIPHLDPWQINGLRLSINCG</sequence>
<dbReference type="GO" id="GO:0003677">
    <property type="term" value="F:DNA binding"/>
    <property type="evidence" value="ECO:0007669"/>
    <property type="project" value="InterPro"/>
</dbReference>
<dbReference type="GO" id="GO:0004803">
    <property type="term" value="F:transposase activity"/>
    <property type="evidence" value="ECO:0007669"/>
    <property type="project" value="InterPro"/>
</dbReference>
<proteinExistence type="predicted"/>
<feature type="non-terminal residue" evidence="2">
    <location>
        <position position="1"/>
    </location>
</feature>
<gene>
    <name evidence="2" type="ORF">SCARUB_00176</name>
</gene>
<protein>
    <submittedName>
        <fullName evidence="2">Transposase</fullName>
    </submittedName>
</protein>
<evidence type="ECO:0000313" key="2">
    <source>
        <dbReference type="EMBL" id="ODS34740.1"/>
    </source>
</evidence>
<evidence type="ECO:0000259" key="1">
    <source>
        <dbReference type="Pfam" id="PF02371"/>
    </source>
</evidence>
<reference evidence="2 3" key="1">
    <citation type="submission" date="2016-07" db="EMBL/GenBank/DDBJ databases">
        <title>Draft genome of Scalindua rubra, obtained from a brine-seawater interface in the Red Sea, sheds light on salt adaptation in anammox bacteria.</title>
        <authorList>
            <person name="Speth D.R."/>
            <person name="Lagkouvardos I."/>
            <person name="Wang Y."/>
            <person name="Qian P.-Y."/>
            <person name="Dutilh B.E."/>
            <person name="Jetten M.S."/>
        </authorList>
    </citation>
    <scope>NUCLEOTIDE SEQUENCE [LARGE SCALE GENOMIC DNA]</scope>
    <source>
        <strain evidence="2">BSI-1</strain>
    </source>
</reference>
<dbReference type="InterPro" id="IPR003346">
    <property type="entry name" value="Transposase_20"/>
</dbReference>
<dbReference type="Proteomes" id="UP000094056">
    <property type="component" value="Unassembled WGS sequence"/>
</dbReference>
<dbReference type="GO" id="GO:0006313">
    <property type="term" value="P:DNA transposition"/>
    <property type="evidence" value="ECO:0007669"/>
    <property type="project" value="InterPro"/>
</dbReference>
<dbReference type="AlphaFoldDB" id="A0A1E3XGJ8"/>
<feature type="domain" description="Transposase IS116/IS110/IS902 C-terminal" evidence="1">
    <location>
        <begin position="44"/>
        <end position="127"/>
    </location>
</feature>
<accession>A0A1E3XGJ8</accession>
<dbReference type="EMBL" id="MAYW01000002">
    <property type="protein sequence ID" value="ODS34740.1"/>
    <property type="molecule type" value="Genomic_DNA"/>
</dbReference>
<organism evidence="2 3">
    <name type="scientific">Candidatus Scalindua rubra</name>
    <dbReference type="NCBI Taxonomy" id="1872076"/>
    <lineage>
        <taxon>Bacteria</taxon>
        <taxon>Pseudomonadati</taxon>
        <taxon>Planctomycetota</taxon>
        <taxon>Candidatus Brocadiia</taxon>
        <taxon>Candidatus Brocadiales</taxon>
        <taxon>Candidatus Scalinduaceae</taxon>
        <taxon>Candidatus Scalindua</taxon>
    </lineage>
</organism>
<dbReference type="Pfam" id="PF02371">
    <property type="entry name" value="Transposase_20"/>
    <property type="match status" value="1"/>
</dbReference>
<evidence type="ECO:0000313" key="3">
    <source>
        <dbReference type="Proteomes" id="UP000094056"/>
    </source>
</evidence>
<name>A0A1E3XGJ8_9BACT</name>